<reference evidence="2" key="3">
    <citation type="submission" date="2016-02" db="EMBL/GenBank/DDBJ databases">
        <title>Draft genome of pathogenic Streptomyces sp. in Japan.</title>
        <authorList>
            <person name="Tomihama T."/>
            <person name="Ikenaga M."/>
            <person name="Sakai M."/>
            <person name="Okubo T."/>
            <person name="Ikeda S."/>
        </authorList>
    </citation>
    <scope>NUCLEOTIDE SEQUENCE [LARGE SCALE GENOMIC DNA]</scope>
    <source>
        <strain evidence="2">S58</strain>
    </source>
</reference>
<dbReference type="Proteomes" id="UP000067448">
    <property type="component" value="Unassembled WGS sequence"/>
</dbReference>
<organism evidence="1 2">
    <name type="scientific">Streptomyces scabiei</name>
    <dbReference type="NCBI Taxonomy" id="1930"/>
    <lineage>
        <taxon>Bacteria</taxon>
        <taxon>Bacillati</taxon>
        <taxon>Actinomycetota</taxon>
        <taxon>Actinomycetes</taxon>
        <taxon>Kitasatosporales</taxon>
        <taxon>Streptomycetaceae</taxon>
        <taxon>Streptomyces</taxon>
    </lineage>
</organism>
<proteinExistence type="predicted"/>
<accession>A0A124C4L6</accession>
<gene>
    <name evidence="1" type="ORF">SsS58_05241</name>
</gene>
<reference evidence="1 2" key="2">
    <citation type="journal article" date="2016" name="Genome Announc.">
        <title>Draft Genome Sequences of Streptomyces scabiei S58, Streptomyces turgidiscabies T45, and Streptomyces acidiscabies a10, the Pathogens of Potato Common Scab, Isolated in Japan.</title>
        <authorList>
            <person name="Tomihama T."/>
            <person name="Nishi Y."/>
            <person name="Sakai M."/>
            <person name="Ikenaga M."/>
            <person name="Okubo T."/>
            <person name="Ikeda S."/>
        </authorList>
    </citation>
    <scope>NUCLEOTIDE SEQUENCE [LARGE SCALE GENOMIC DNA]</scope>
    <source>
        <strain evidence="1 2">S58</strain>
    </source>
</reference>
<dbReference type="EMBL" id="BCMM01000025">
    <property type="protein sequence ID" value="GAQ64836.1"/>
    <property type="molecule type" value="Genomic_DNA"/>
</dbReference>
<evidence type="ECO:0000313" key="1">
    <source>
        <dbReference type="EMBL" id="GAQ64836.1"/>
    </source>
</evidence>
<comment type="caution">
    <text evidence="1">The sequence shown here is derived from an EMBL/GenBank/DDBJ whole genome shotgun (WGS) entry which is preliminary data.</text>
</comment>
<dbReference type="AlphaFoldDB" id="A0A124C4L6"/>
<evidence type="ECO:0000313" key="2">
    <source>
        <dbReference type="Proteomes" id="UP000067448"/>
    </source>
</evidence>
<sequence length="94" mass="9650">MTATRASPGPSSGTGTSSRWIDLRGSLSRVLSPANISVSSLCTVIARYDSGNGRAAKSADVDSGDWIASRISFTVVPPATSVLREDAAEGYVGC</sequence>
<reference evidence="2" key="1">
    <citation type="submission" date="2015-11" db="EMBL/GenBank/DDBJ databases">
        <authorList>
            <consortium name="Cross-ministerial Strategic Innovation Promotion Program (SIP) consortium"/>
            <person name="Tomihama T."/>
            <person name="Ikenaga M."/>
            <person name="Sakai M."/>
            <person name="Okubo T."/>
            <person name="Ikeda S."/>
        </authorList>
    </citation>
    <scope>NUCLEOTIDE SEQUENCE [LARGE SCALE GENOMIC DNA]</scope>
    <source>
        <strain evidence="2">S58</strain>
    </source>
</reference>
<name>A0A124C4L6_STRSC</name>
<protein>
    <submittedName>
        <fullName evidence="1">Uncharacterized protein</fullName>
    </submittedName>
</protein>